<dbReference type="Gene3D" id="3.50.50.60">
    <property type="entry name" value="FAD/NAD(P)-binding domain"/>
    <property type="match status" value="1"/>
</dbReference>
<sequence length="469" mass="50051">MIPRGTHLTALLATASSLHVAWASTPCGGGPDLETDVLVVGGGSAGTYAAVRLADGGRRVLVVEGSGKLGGHASTYADPATGGVVNAGVQMLHNDSVVRAYCGRLGVPLSPVPPRNPLRRAQVDLRTGREVTGFPAPTGNETLAAFARYQQYYVANFPDLERGYDGVPDPVPADAAMPFVDLAKREGFDAILKTLNSYNQPTDMLAETSLFTLKSFGPSLINLSPVAPRDLMDIYRAAAGVLGDRVLLRSKIVKLDRTGAGGGGGVVAKVRTFDGATGRSTVRTVRAKTVLMAAYPLPSNLQGWDVTAEEARLFSKLKTYSYFAGVIRNRGAGGVQIENVSPERFRGVPELPAIFNIGPTQLPDTYTVYFGARGFMANDTALDLTLAAIGRLAEGGVIGSAETEVLAWFDHTPVRLHVDAEDVAAGYYKDLYALQGKTKTWWTGAAWQTQDSSQIWAFTQRLVERMLDS</sequence>
<reference evidence="4" key="4">
    <citation type="journal article" date="2015" name="G3 (Bethesda)">
        <title>Genome sequences of three phytopathogenic species of the Magnaporthaceae family of fungi.</title>
        <authorList>
            <person name="Okagaki L.H."/>
            <person name="Nunes C.C."/>
            <person name="Sailsbery J."/>
            <person name="Clay B."/>
            <person name="Brown D."/>
            <person name="John T."/>
            <person name="Oh Y."/>
            <person name="Young N."/>
            <person name="Fitzgerald M."/>
            <person name="Haas B.J."/>
            <person name="Zeng Q."/>
            <person name="Young S."/>
            <person name="Adiconis X."/>
            <person name="Fan L."/>
            <person name="Levin J.Z."/>
            <person name="Mitchell T.K."/>
            <person name="Okubara P.A."/>
            <person name="Farman M.L."/>
            <person name="Kohn L.M."/>
            <person name="Birren B."/>
            <person name="Ma L.-J."/>
            <person name="Dean R.A."/>
        </authorList>
    </citation>
    <scope>NUCLEOTIDE SEQUENCE</scope>
    <source>
        <strain evidence="4">R3-111a-1</strain>
    </source>
</reference>
<dbReference type="EMBL" id="GL385398">
    <property type="protein sequence ID" value="EJT74774.1"/>
    <property type="molecule type" value="Genomic_DNA"/>
</dbReference>
<organism evidence="3">
    <name type="scientific">Gaeumannomyces tritici (strain R3-111a-1)</name>
    <name type="common">Wheat and barley take-all root rot fungus</name>
    <name type="synonym">Gaeumannomyces graminis var. tritici</name>
    <dbReference type="NCBI Taxonomy" id="644352"/>
    <lineage>
        <taxon>Eukaryota</taxon>
        <taxon>Fungi</taxon>
        <taxon>Dikarya</taxon>
        <taxon>Ascomycota</taxon>
        <taxon>Pezizomycotina</taxon>
        <taxon>Sordariomycetes</taxon>
        <taxon>Sordariomycetidae</taxon>
        <taxon>Magnaporthales</taxon>
        <taxon>Magnaporthaceae</taxon>
        <taxon>Gaeumannomyces</taxon>
    </lineage>
</organism>
<dbReference type="AlphaFoldDB" id="J3P526"/>
<reference evidence="5" key="1">
    <citation type="submission" date="2010-07" db="EMBL/GenBank/DDBJ databases">
        <title>The genome sequence of Gaeumannomyces graminis var. tritici strain R3-111a-1.</title>
        <authorList>
            <consortium name="The Broad Institute Genome Sequencing Platform"/>
            <person name="Ma L.-J."/>
            <person name="Dead R."/>
            <person name="Young S."/>
            <person name="Zeng Q."/>
            <person name="Koehrsen M."/>
            <person name="Alvarado L."/>
            <person name="Berlin A."/>
            <person name="Chapman S.B."/>
            <person name="Chen Z."/>
            <person name="Freedman E."/>
            <person name="Gellesch M."/>
            <person name="Goldberg J."/>
            <person name="Griggs A."/>
            <person name="Gujja S."/>
            <person name="Heilman E.R."/>
            <person name="Heiman D."/>
            <person name="Hepburn T."/>
            <person name="Howarth C."/>
            <person name="Jen D."/>
            <person name="Larson L."/>
            <person name="Mehta T."/>
            <person name="Neiman D."/>
            <person name="Pearson M."/>
            <person name="Roberts A."/>
            <person name="Saif S."/>
            <person name="Shea T."/>
            <person name="Shenoy N."/>
            <person name="Sisk P."/>
            <person name="Stolte C."/>
            <person name="Sykes S."/>
            <person name="Walk T."/>
            <person name="White J."/>
            <person name="Yandava C."/>
            <person name="Haas B."/>
            <person name="Nusbaum C."/>
            <person name="Birren B."/>
        </authorList>
    </citation>
    <scope>NUCLEOTIDE SEQUENCE [LARGE SCALE GENOMIC DNA]</scope>
    <source>
        <strain evidence="5">R3-111a-1</strain>
    </source>
</reference>
<evidence type="ECO:0000259" key="2">
    <source>
        <dbReference type="Pfam" id="PF01593"/>
    </source>
</evidence>
<dbReference type="InterPro" id="IPR050464">
    <property type="entry name" value="Zeta_carotene_desat/Oxidored"/>
</dbReference>
<name>J3P526_GAET3</name>
<reference evidence="3" key="3">
    <citation type="submission" date="2010-09" db="EMBL/GenBank/DDBJ databases">
        <title>Annotation of Gaeumannomyces graminis var. tritici R3-111a-1.</title>
        <authorList>
            <consortium name="The Broad Institute Genome Sequencing Platform"/>
            <person name="Ma L.-J."/>
            <person name="Dead R."/>
            <person name="Young S.K."/>
            <person name="Zeng Q."/>
            <person name="Gargeya S."/>
            <person name="Fitzgerald M."/>
            <person name="Haas B."/>
            <person name="Abouelleil A."/>
            <person name="Alvarado L."/>
            <person name="Arachchi H.M."/>
            <person name="Berlin A."/>
            <person name="Brown A."/>
            <person name="Chapman S.B."/>
            <person name="Chen Z."/>
            <person name="Dunbar C."/>
            <person name="Freedman E."/>
            <person name="Gearin G."/>
            <person name="Gellesch M."/>
            <person name="Goldberg J."/>
            <person name="Griggs A."/>
            <person name="Gujja S."/>
            <person name="Heiman D."/>
            <person name="Howarth C."/>
            <person name="Larson L."/>
            <person name="Lui A."/>
            <person name="MacDonald P.J.P."/>
            <person name="Mehta T."/>
            <person name="Montmayeur A."/>
            <person name="Murphy C."/>
            <person name="Neiman D."/>
            <person name="Pearson M."/>
            <person name="Priest M."/>
            <person name="Roberts A."/>
            <person name="Saif S."/>
            <person name="Shea T."/>
            <person name="Shenoy N."/>
            <person name="Sisk P."/>
            <person name="Stolte C."/>
            <person name="Sykes S."/>
            <person name="Yandava C."/>
            <person name="Wortman J."/>
            <person name="Nusbaum C."/>
            <person name="Birren B."/>
        </authorList>
    </citation>
    <scope>NUCLEOTIDE SEQUENCE</scope>
    <source>
        <strain evidence="3">R3-111a-1</strain>
    </source>
</reference>
<reference evidence="3" key="2">
    <citation type="submission" date="2010-07" db="EMBL/GenBank/DDBJ databases">
        <authorList>
            <consortium name="The Broad Institute Genome Sequencing Platform"/>
            <consortium name="Broad Institute Genome Sequencing Center for Infectious Disease"/>
            <person name="Ma L.-J."/>
            <person name="Dead R."/>
            <person name="Young S."/>
            <person name="Zeng Q."/>
            <person name="Koehrsen M."/>
            <person name="Alvarado L."/>
            <person name="Berlin A."/>
            <person name="Chapman S.B."/>
            <person name="Chen Z."/>
            <person name="Freedman E."/>
            <person name="Gellesch M."/>
            <person name="Goldberg J."/>
            <person name="Griggs A."/>
            <person name="Gujja S."/>
            <person name="Heilman E.R."/>
            <person name="Heiman D."/>
            <person name="Hepburn T."/>
            <person name="Howarth C."/>
            <person name="Jen D."/>
            <person name="Larson L."/>
            <person name="Mehta T."/>
            <person name="Neiman D."/>
            <person name="Pearson M."/>
            <person name="Roberts A."/>
            <person name="Saif S."/>
            <person name="Shea T."/>
            <person name="Shenoy N."/>
            <person name="Sisk P."/>
            <person name="Stolte C."/>
            <person name="Sykes S."/>
            <person name="Walk T."/>
            <person name="White J."/>
            <person name="Yandava C."/>
            <person name="Haas B."/>
            <person name="Nusbaum C."/>
            <person name="Birren B."/>
        </authorList>
    </citation>
    <scope>NUCLEOTIDE SEQUENCE</scope>
    <source>
        <strain evidence="3">R3-111a-1</strain>
    </source>
</reference>
<dbReference type="HOGENOM" id="CLU_028280_0_0_1"/>
<keyword evidence="1" id="KW-0732">Signal</keyword>
<gene>
    <name evidence="4" type="primary">20349070</name>
    <name evidence="3" type="ORF">GGTG_08612</name>
</gene>
<evidence type="ECO:0000256" key="1">
    <source>
        <dbReference type="SAM" id="SignalP"/>
    </source>
</evidence>
<dbReference type="Gene3D" id="3.30.70.1990">
    <property type="match status" value="1"/>
</dbReference>
<dbReference type="GeneID" id="20349070"/>
<protein>
    <recommendedName>
        <fullName evidence="2">Amine oxidase domain-containing protein</fullName>
    </recommendedName>
</protein>
<keyword evidence="5" id="KW-1185">Reference proteome</keyword>
<evidence type="ECO:0000313" key="4">
    <source>
        <dbReference type="EnsemblFungi" id="EJT74774"/>
    </source>
</evidence>
<dbReference type="GO" id="GO:0016491">
    <property type="term" value="F:oxidoreductase activity"/>
    <property type="evidence" value="ECO:0007669"/>
    <property type="project" value="InterPro"/>
</dbReference>
<reference evidence="4" key="5">
    <citation type="submission" date="2018-04" db="UniProtKB">
        <authorList>
            <consortium name="EnsemblFungi"/>
        </authorList>
    </citation>
    <scope>IDENTIFICATION</scope>
    <source>
        <strain evidence="4">R3-111a-1</strain>
    </source>
</reference>
<dbReference type="Gene3D" id="1.10.405.20">
    <property type="match status" value="1"/>
</dbReference>
<dbReference type="eggNOG" id="ENOG502R1TU">
    <property type="taxonomic scope" value="Eukaryota"/>
</dbReference>
<dbReference type="VEuPathDB" id="FungiDB:GGTG_08612"/>
<dbReference type="EnsemblFungi" id="EJT74774">
    <property type="protein sequence ID" value="EJT74774"/>
    <property type="gene ID" value="GGTG_08612"/>
</dbReference>
<dbReference type="SUPFAM" id="SSF51905">
    <property type="entry name" value="FAD/NAD(P)-binding domain"/>
    <property type="match status" value="1"/>
</dbReference>
<dbReference type="Proteomes" id="UP000006039">
    <property type="component" value="Unassembled WGS sequence"/>
</dbReference>
<dbReference type="PANTHER" id="PTHR42923:SF26">
    <property type="entry name" value="FMN REDUCTASE LOT6, PUTATIVE (AFU_ORTHOLOGUE AFUA_7G06600)-RELATED"/>
    <property type="match status" value="1"/>
</dbReference>
<feature type="domain" description="Amine oxidase" evidence="2">
    <location>
        <begin position="46"/>
        <end position="212"/>
    </location>
</feature>
<dbReference type="InterPro" id="IPR036188">
    <property type="entry name" value="FAD/NAD-bd_sf"/>
</dbReference>
<feature type="chain" id="PRO_5015094953" description="Amine oxidase domain-containing protein" evidence="1">
    <location>
        <begin position="24"/>
        <end position="469"/>
    </location>
</feature>
<evidence type="ECO:0000313" key="3">
    <source>
        <dbReference type="EMBL" id="EJT74774.1"/>
    </source>
</evidence>
<evidence type="ECO:0000313" key="5">
    <source>
        <dbReference type="Proteomes" id="UP000006039"/>
    </source>
</evidence>
<proteinExistence type="predicted"/>
<feature type="signal peptide" evidence="1">
    <location>
        <begin position="1"/>
        <end position="23"/>
    </location>
</feature>
<dbReference type="Pfam" id="PF01593">
    <property type="entry name" value="Amino_oxidase"/>
    <property type="match status" value="1"/>
</dbReference>
<dbReference type="PANTHER" id="PTHR42923">
    <property type="entry name" value="PROTOPORPHYRINOGEN OXIDASE"/>
    <property type="match status" value="1"/>
</dbReference>
<dbReference type="InterPro" id="IPR002937">
    <property type="entry name" value="Amino_oxidase"/>
</dbReference>
<dbReference type="OrthoDB" id="68575at2759"/>
<accession>J3P526</accession>
<dbReference type="RefSeq" id="XP_009224718.1">
    <property type="nucleotide sequence ID" value="XM_009226454.1"/>
</dbReference>